<comment type="caution">
    <text evidence="2">The sequence shown here is derived from an EMBL/GenBank/DDBJ whole genome shotgun (WGS) entry which is preliminary data.</text>
</comment>
<feature type="region of interest" description="Disordered" evidence="1">
    <location>
        <begin position="1"/>
        <end position="42"/>
    </location>
</feature>
<dbReference type="OrthoDB" id="1938423at2759"/>
<evidence type="ECO:0000256" key="1">
    <source>
        <dbReference type="SAM" id="MobiDB-lite"/>
    </source>
</evidence>
<sequence length="565" mass="64410">MRKPKRVRFVGDELGSVPVRDSPERHEATAAESPRSDDAPKTSEFAYFRKVKSRVIHGHSCSLGQENGKLKIPKISSLIKETNHVSDISVTHTCTKDFKCSDRGERAGPSDPNLFLSPRVEKTDKNQNMLSSVYENDKSVGQSLLLSPAHEASEDSENEYGENRIFSAKRRRLQQWAAHTLFPETEKPVPKGFDFVSALMNRLFPKNNGDNDISEREANNSSKSLILHKSNPPDKGLHLSHKWDWNKYITNTSPGRPNGIIISEPDALVSQFPSHNYVTETLVQNFPDQHPRSRIHRSANAQHGFSFFLPFDRYRQAESCHFKITDCPRTECVRPLVEWDFHLGKDEAYSPIFNREPERNLYSGFSSSWTVDENRTLGHVLDSRSFPNYFVEFDSLPNTGLDLEANFKDVKSTLIEPGQFSLALPSTPRYITLGEDTNAGGNIICDQNMFFSYSDHQWLQNKPQSEFWQKDSLALDFYAEDYPSTFHAWQFPENESNLSSLSKLEADARGNLALFSGGLSFNRNSRSYDLQPSLDRLMNRPLLLDHISRERSGQELFCNVDDDDD</sequence>
<evidence type="ECO:0000313" key="3">
    <source>
        <dbReference type="Proteomes" id="UP000325081"/>
    </source>
</evidence>
<gene>
    <name evidence="2" type="ORF">STAS_17863</name>
</gene>
<proteinExistence type="predicted"/>
<name>A0A5A7Q7Z8_STRAF</name>
<feature type="compositionally biased region" description="Basic and acidic residues" evidence="1">
    <location>
        <begin position="21"/>
        <end position="41"/>
    </location>
</feature>
<dbReference type="AlphaFoldDB" id="A0A5A7Q7Z8"/>
<reference evidence="3" key="1">
    <citation type="journal article" date="2019" name="Curr. Biol.">
        <title>Genome Sequence of Striga asiatica Provides Insight into the Evolution of Plant Parasitism.</title>
        <authorList>
            <person name="Yoshida S."/>
            <person name="Kim S."/>
            <person name="Wafula E.K."/>
            <person name="Tanskanen J."/>
            <person name="Kim Y.M."/>
            <person name="Honaas L."/>
            <person name="Yang Z."/>
            <person name="Spallek T."/>
            <person name="Conn C.E."/>
            <person name="Ichihashi Y."/>
            <person name="Cheong K."/>
            <person name="Cui S."/>
            <person name="Der J.P."/>
            <person name="Gundlach H."/>
            <person name="Jiao Y."/>
            <person name="Hori C."/>
            <person name="Ishida J.K."/>
            <person name="Kasahara H."/>
            <person name="Kiba T."/>
            <person name="Kim M.S."/>
            <person name="Koo N."/>
            <person name="Laohavisit A."/>
            <person name="Lee Y.H."/>
            <person name="Lumba S."/>
            <person name="McCourt P."/>
            <person name="Mortimer J.C."/>
            <person name="Mutuku J.M."/>
            <person name="Nomura T."/>
            <person name="Sasaki-Sekimoto Y."/>
            <person name="Seto Y."/>
            <person name="Wang Y."/>
            <person name="Wakatake T."/>
            <person name="Sakakibara H."/>
            <person name="Demura T."/>
            <person name="Yamaguchi S."/>
            <person name="Yoneyama K."/>
            <person name="Manabe R.I."/>
            <person name="Nelson D.C."/>
            <person name="Schulman A.H."/>
            <person name="Timko M.P."/>
            <person name="dePamphilis C.W."/>
            <person name="Choi D."/>
            <person name="Shirasu K."/>
        </authorList>
    </citation>
    <scope>NUCLEOTIDE SEQUENCE [LARGE SCALE GENOMIC DNA]</scope>
    <source>
        <strain evidence="3">cv. UVA1</strain>
    </source>
</reference>
<keyword evidence="3" id="KW-1185">Reference proteome</keyword>
<dbReference type="Proteomes" id="UP000325081">
    <property type="component" value="Unassembled WGS sequence"/>
</dbReference>
<protein>
    <submittedName>
        <fullName evidence="2">Plant stearoyl-acyl-carrier-protein desaturasefamily protein</fullName>
    </submittedName>
</protein>
<dbReference type="EMBL" id="BKCP01006071">
    <property type="protein sequence ID" value="GER41154.1"/>
    <property type="molecule type" value="Genomic_DNA"/>
</dbReference>
<evidence type="ECO:0000313" key="2">
    <source>
        <dbReference type="EMBL" id="GER41154.1"/>
    </source>
</evidence>
<accession>A0A5A7Q7Z8</accession>
<organism evidence="2 3">
    <name type="scientific">Striga asiatica</name>
    <name type="common">Asiatic witchweed</name>
    <name type="synonym">Buchnera asiatica</name>
    <dbReference type="NCBI Taxonomy" id="4170"/>
    <lineage>
        <taxon>Eukaryota</taxon>
        <taxon>Viridiplantae</taxon>
        <taxon>Streptophyta</taxon>
        <taxon>Embryophyta</taxon>
        <taxon>Tracheophyta</taxon>
        <taxon>Spermatophyta</taxon>
        <taxon>Magnoliopsida</taxon>
        <taxon>eudicotyledons</taxon>
        <taxon>Gunneridae</taxon>
        <taxon>Pentapetalae</taxon>
        <taxon>asterids</taxon>
        <taxon>lamiids</taxon>
        <taxon>Lamiales</taxon>
        <taxon>Orobanchaceae</taxon>
        <taxon>Buchnereae</taxon>
        <taxon>Striga</taxon>
    </lineage>
</organism>